<feature type="compositionally biased region" description="Basic and acidic residues" evidence="1">
    <location>
        <begin position="346"/>
        <end position="380"/>
    </location>
</feature>
<feature type="compositionally biased region" description="Polar residues" evidence="1">
    <location>
        <begin position="800"/>
        <end position="812"/>
    </location>
</feature>
<accession>B8BYD9</accession>
<dbReference type="Proteomes" id="UP000001449">
    <property type="component" value="Chromosome 3"/>
</dbReference>
<dbReference type="AlphaFoldDB" id="B8BYD9"/>
<feature type="compositionally biased region" description="Basic and acidic residues" evidence="1">
    <location>
        <begin position="781"/>
        <end position="790"/>
    </location>
</feature>
<keyword evidence="3" id="KW-1185">Reference proteome</keyword>
<protein>
    <submittedName>
        <fullName evidence="2">Uncharacterized protein</fullName>
    </submittedName>
</protein>
<evidence type="ECO:0000313" key="3">
    <source>
        <dbReference type="Proteomes" id="UP000001449"/>
    </source>
</evidence>
<feature type="compositionally biased region" description="Low complexity" evidence="1">
    <location>
        <begin position="280"/>
        <end position="294"/>
    </location>
</feature>
<feature type="compositionally biased region" description="Low complexity" evidence="1">
    <location>
        <begin position="396"/>
        <end position="406"/>
    </location>
</feature>
<feature type="region of interest" description="Disordered" evidence="1">
    <location>
        <begin position="1"/>
        <end position="20"/>
    </location>
</feature>
<feature type="compositionally biased region" description="Basic residues" evidence="1">
    <location>
        <begin position="651"/>
        <end position="668"/>
    </location>
</feature>
<feature type="compositionally biased region" description="Basic and acidic residues" evidence="1">
    <location>
        <begin position="635"/>
        <end position="650"/>
    </location>
</feature>
<reference evidence="2 3" key="1">
    <citation type="journal article" date="2004" name="Science">
        <title>The genome of the diatom Thalassiosira pseudonana: ecology, evolution, and metabolism.</title>
        <authorList>
            <person name="Armbrust E.V."/>
            <person name="Berges J.A."/>
            <person name="Bowler C."/>
            <person name="Green B.R."/>
            <person name="Martinez D."/>
            <person name="Putnam N.H."/>
            <person name="Zhou S."/>
            <person name="Allen A.E."/>
            <person name="Apt K.E."/>
            <person name="Bechner M."/>
            <person name="Brzezinski M.A."/>
            <person name="Chaal B.K."/>
            <person name="Chiovitti A."/>
            <person name="Davis A.K."/>
            <person name="Demarest M.S."/>
            <person name="Detter J.C."/>
            <person name="Glavina T."/>
            <person name="Goodstein D."/>
            <person name="Hadi M.Z."/>
            <person name="Hellsten U."/>
            <person name="Hildebrand M."/>
            <person name="Jenkins B.D."/>
            <person name="Jurka J."/>
            <person name="Kapitonov V.V."/>
            <person name="Kroger N."/>
            <person name="Lau W.W."/>
            <person name="Lane T.W."/>
            <person name="Larimer F.W."/>
            <person name="Lippmeier J.C."/>
            <person name="Lucas S."/>
            <person name="Medina M."/>
            <person name="Montsant A."/>
            <person name="Obornik M."/>
            <person name="Parker M.S."/>
            <person name="Palenik B."/>
            <person name="Pazour G.J."/>
            <person name="Richardson P.M."/>
            <person name="Rynearson T.A."/>
            <person name="Saito M.A."/>
            <person name="Schwartz D.C."/>
            <person name="Thamatrakoln K."/>
            <person name="Valentin K."/>
            <person name="Vardi A."/>
            <person name="Wilkerson F.P."/>
            <person name="Rokhsar D.S."/>
        </authorList>
    </citation>
    <scope>NUCLEOTIDE SEQUENCE [LARGE SCALE GENOMIC DNA]</scope>
    <source>
        <strain evidence="2 3">CCMP1335</strain>
    </source>
</reference>
<feature type="compositionally biased region" description="Low complexity" evidence="1">
    <location>
        <begin position="25"/>
        <end position="37"/>
    </location>
</feature>
<feature type="compositionally biased region" description="Basic and acidic residues" evidence="1">
    <location>
        <begin position="691"/>
        <end position="733"/>
    </location>
</feature>
<dbReference type="KEGG" id="tps:THAPSDRAFT_3653"/>
<evidence type="ECO:0000313" key="2">
    <source>
        <dbReference type="EMBL" id="EED94358.1"/>
    </source>
</evidence>
<gene>
    <name evidence="2" type="ORF">THAPSDRAFT_3653</name>
</gene>
<reference evidence="2 3" key="2">
    <citation type="journal article" date="2008" name="Nature">
        <title>The Phaeodactylum genome reveals the evolutionary history of diatom genomes.</title>
        <authorList>
            <person name="Bowler C."/>
            <person name="Allen A.E."/>
            <person name="Badger J.H."/>
            <person name="Grimwood J."/>
            <person name="Jabbari K."/>
            <person name="Kuo A."/>
            <person name="Maheswari U."/>
            <person name="Martens C."/>
            <person name="Maumus F."/>
            <person name="Otillar R.P."/>
            <person name="Rayko E."/>
            <person name="Salamov A."/>
            <person name="Vandepoele K."/>
            <person name="Beszteri B."/>
            <person name="Gruber A."/>
            <person name="Heijde M."/>
            <person name="Katinka M."/>
            <person name="Mock T."/>
            <person name="Valentin K."/>
            <person name="Verret F."/>
            <person name="Berges J.A."/>
            <person name="Brownlee C."/>
            <person name="Cadoret J.P."/>
            <person name="Chiovitti A."/>
            <person name="Choi C.J."/>
            <person name="Coesel S."/>
            <person name="De Martino A."/>
            <person name="Detter J.C."/>
            <person name="Durkin C."/>
            <person name="Falciatore A."/>
            <person name="Fournet J."/>
            <person name="Haruta M."/>
            <person name="Huysman M.J."/>
            <person name="Jenkins B.D."/>
            <person name="Jiroutova K."/>
            <person name="Jorgensen R.E."/>
            <person name="Joubert Y."/>
            <person name="Kaplan A."/>
            <person name="Kroger N."/>
            <person name="Kroth P.G."/>
            <person name="La Roche J."/>
            <person name="Lindquist E."/>
            <person name="Lommer M."/>
            <person name="Martin-Jezequel V."/>
            <person name="Lopez P.J."/>
            <person name="Lucas S."/>
            <person name="Mangogna M."/>
            <person name="McGinnis K."/>
            <person name="Medlin L.K."/>
            <person name="Montsant A."/>
            <person name="Oudot-Le Secq M.P."/>
            <person name="Napoli C."/>
            <person name="Obornik M."/>
            <person name="Parker M.S."/>
            <person name="Petit J.L."/>
            <person name="Porcel B.M."/>
            <person name="Poulsen N."/>
            <person name="Robison M."/>
            <person name="Rychlewski L."/>
            <person name="Rynearson T.A."/>
            <person name="Schmutz J."/>
            <person name="Shapiro H."/>
            <person name="Siaut M."/>
            <person name="Stanley M."/>
            <person name="Sussman M.R."/>
            <person name="Taylor A.R."/>
            <person name="Vardi A."/>
            <person name="von Dassow P."/>
            <person name="Vyverman W."/>
            <person name="Willis A."/>
            <person name="Wyrwicz L.S."/>
            <person name="Rokhsar D.S."/>
            <person name="Weissenbach J."/>
            <person name="Armbrust E.V."/>
            <person name="Green B.R."/>
            <person name="Van de Peer Y."/>
            <person name="Grigoriev I.V."/>
        </authorList>
    </citation>
    <scope>NUCLEOTIDE SEQUENCE [LARGE SCALE GENOMIC DNA]</scope>
    <source>
        <strain evidence="2 3">CCMP1335</strain>
    </source>
</reference>
<name>B8BYD9_THAPS</name>
<evidence type="ECO:0000256" key="1">
    <source>
        <dbReference type="SAM" id="MobiDB-lite"/>
    </source>
</evidence>
<dbReference type="HOGENOM" id="CLU_347660_0_0_1"/>
<organism evidence="2 3">
    <name type="scientific">Thalassiosira pseudonana</name>
    <name type="common">Marine diatom</name>
    <name type="synonym">Cyclotella nana</name>
    <dbReference type="NCBI Taxonomy" id="35128"/>
    <lineage>
        <taxon>Eukaryota</taxon>
        <taxon>Sar</taxon>
        <taxon>Stramenopiles</taxon>
        <taxon>Ochrophyta</taxon>
        <taxon>Bacillariophyta</taxon>
        <taxon>Coscinodiscophyceae</taxon>
        <taxon>Thalassiosirophycidae</taxon>
        <taxon>Thalassiosirales</taxon>
        <taxon>Thalassiosiraceae</taxon>
        <taxon>Thalassiosira</taxon>
    </lineage>
</organism>
<sequence>MKARRKPSSRAASTPRGDSLAFLSMSSSASATSPSSSSGGGVGFTSAPSSILKRKTKYRSSLESLPSTDVVVDSPSPGKSATLQEVVKRSTSKRPPNTMSVFLTPATTYTSSASDATTATPPPTVSASPSSVASNSTSSSLSQQQQQQQQQQREMSAQSRSKLNSLVKRIHTPPPSADELSTKKKKTGGLAGKKNSIRGKKQEMERDEFVEDDEDEEVVNSPSKKKVAKKAHKEEEVEEVEETAHYEDDEEYDGIGESDSISISDYGSSSYRTPKTKRTNINSNHSSNSINNNSKQSIELCITPLPYRQDGSDVGTPMLENYCKQWVKAATPLNGQDGGGGDEESVGLKDDDEYSRRSREGGVFGEDRGNEYDGRSSDGTDDKEEEDTSKKGDEASSSVVSTSSYSGDDGEEGLNSKQPAKAKASKAPTSTVSPQLDKNNMLELEYGRLAFIKQELERKMKMHKDDAEKMKPLIVSREAVGTPHSFMSSDAASPSPSAATSSLRTSVTNIGLLTPTVAKRSGDDQRAQGSGGKSMASEASFEDDVKYGELVYQRTLAERRMAEMEDGVSDDLKSEYPTPPPKVRFGWKEYDDDGSREHDGQGEFRSRYFNEDFSCRSPVKNREPRGGNGHSARYNHRDDYLGGNDVDTRRIQVRTRSSPRKKKRKRRRVVETITRVVHEESEEEGSSSRSSLDERYARRDGGHRYDPSERRRYADYGQSHRERRAEYDGRVDGGSRSVSDWDGSENDYHSSVYHRKQDFDSPMARKPRGPRYGNRSGNDCRPPRSKEKSPCSRGSKRGHSVSNHSSILESLS</sequence>
<proteinExistence type="predicted"/>
<dbReference type="GeneID" id="7441948"/>
<feature type="compositionally biased region" description="Acidic residues" evidence="1">
    <location>
        <begin position="236"/>
        <end position="256"/>
    </location>
</feature>
<feature type="compositionally biased region" description="Basic and acidic residues" evidence="1">
    <location>
        <begin position="586"/>
        <end position="625"/>
    </location>
</feature>
<feature type="compositionally biased region" description="Acidic residues" evidence="1">
    <location>
        <begin position="205"/>
        <end position="218"/>
    </location>
</feature>
<feature type="compositionally biased region" description="Low complexity" evidence="1">
    <location>
        <begin position="104"/>
        <end position="161"/>
    </location>
</feature>
<dbReference type="EMBL" id="CM000640">
    <property type="protein sequence ID" value="EED94358.1"/>
    <property type="molecule type" value="Genomic_DNA"/>
</dbReference>
<feature type="region of interest" description="Disordered" evidence="1">
    <location>
        <begin position="25"/>
        <end position="294"/>
    </location>
</feature>
<dbReference type="InParanoid" id="B8BYD9"/>
<dbReference type="PaxDb" id="35128-Thaps3653"/>
<dbReference type="RefSeq" id="XP_002288922.1">
    <property type="nucleotide sequence ID" value="XM_002288886.1"/>
</dbReference>
<feature type="compositionally biased region" description="Low complexity" evidence="1">
    <location>
        <begin position="257"/>
        <end position="271"/>
    </location>
</feature>
<feature type="compositionally biased region" description="Low complexity" evidence="1">
    <location>
        <begin position="416"/>
        <end position="433"/>
    </location>
</feature>
<feature type="region of interest" description="Disordered" evidence="1">
    <location>
        <begin position="331"/>
        <end position="439"/>
    </location>
</feature>
<feature type="region of interest" description="Disordered" evidence="1">
    <location>
        <begin position="562"/>
        <end position="812"/>
    </location>
</feature>
<feature type="region of interest" description="Disordered" evidence="1">
    <location>
        <begin position="514"/>
        <end position="540"/>
    </location>
</feature>